<evidence type="ECO:0000259" key="19">
    <source>
        <dbReference type="Pfam" id="PF13614"/>
    </source>
</evidence>
<keyword evidence="9" id="KW-0812">Transmembrane</keyword>
<dbReference type="GO" id="GO:0005524">
    <property type="term" value="F:ATP binding"/>
    <property type="evidence" value="ECO:0007669"/>
    <property type="project" value="UniProtKB-KW"/>
</dbReference>
<evidence type="ECO:0000256" key="8">
    <source>
        <dbReference type="ARBA" id="ARBA00022679"/>
    </source>
</evidence>
<protein>
    <recommendedName>
        <fullName evidence="5">non-specific protein-tyrosine kinase</fullName>
        <ecNumber evidence="5">2.7.10.2</ecNumber>
    </recommendedName>
</protein>
<name>A0A1D9FUM8_MOOP1</name>
<feature type="coiled-coil region" evidence="17">
    <location>
        <begin position="196"/>
        <end position="223"/>
    </location>
</feature>
<feature type="domain" description="Polysaccharide chain length determinant N-terminal" evidence="18">
    <location>
        <begin position="31"/>
        <end position="131"/>
    </location>
</feature>
<reference evidence="20" key="2">
    <citation type="submission" date="2022-10" db="EMBL/GenBank/DDBJ databases">
        <authorList>
            <person name="Ngo T.-E."/>
        </authorList>
    </citation>
    <scope>NUCLEOTIDE SEQUENCE</scope>
    <source>
        <strain evidence="20">JHB</strain>
    </source>
</reference>
<feature type="coiled-coil region" evidence="17">
    <location>
        <begin position="344"/>
        <end position="402"/>
    </location>
</feature>
<evidence type="ECO:0000313" key="20">
    <source>
        <dbReference type="EMBL" id="AOY79088.2"/>
    </source>
</evidence>
<dbReference type="GO" id="GO:0004715">
    <property type="term" value="F:non-membrane spanning protein tyrosine kinase activity"/>
    <property type="evidence" value="ECO:0007669"/>
    <property type="project" value="UniProtKB-EC"/>
</dbReference>
<sequence>MTNTKIKAGHYTQPLSLVKIDQFNEGDEGGLDLGQILGAIGRGTVLIAGITTVVASGAILKALNEVPVYRAKFEVLTEPVTAESEIISSVPQTLSSRRTQGSIQSKTGAVDETKIKVLKSPRLLSSVVEKLQMRYPDISYESLLENLSIKTSQPNILEVVFQNPDEELVRDVLDLVSKAYLNYSLEERQAETRQGIRFVEEQLPQLQSRVQNQLQRVQKIQQQNNLVDPAMNGEELAKRISGIEKQRLDNQIQLYEAQVLYSELQRELAESRTESAAISVLSENRRYQTILNRLQELDLEIARELVIFREESPKMENLREQQKNLRSLLGQEGRRVQKELRTTIRELEARDRVLTQVADSLKQQIRQLSVINREYTNIQRELEIATNNLNQFLAKREALRIDVAQKQVPWQLLAPISDPKPSAASVKTNLALGIILGLLLGLGVAVVVDKANNILYTLKELKDITKLPLLGVIPWQKGMGGFAPTLGKQLQWHKAEYWFELFRSVYTNIRLLSSDQPIGSLVITSVMNAEGKSTVATNLALAAAAMGKQVLLVDTNLRSPSLHDSMGLSNQSGLIDVIANDINVEDVIKSSPLEKNLFVMTAGFTPSDPIRLLASEKMQHLMAKLQATFDLVIYDAPPLVGFADTNLLAVHTDGVVLVARLGKLKSSTLEEALGEFRVSGIPIIGVVANGSKKSNYYR</sequence>
<evidence type="ECO:0000256" key="11">
    <source>
        <dbReference type="ARBA" id="ARBA00022777"/>
    </source>
</evidence>
<dbReference type="PANTHER" id="PTHR32309:SF13">
    <property type="entry name" value="FERRIC ENTEROBACTIN TRANSPORT PROTEIN FEPE"/>
    <property type="match status" value="1"/>
</dbReference>
<evidence type="ECO:0000256" key="17">
    <source>
        <dbReference type="SAM" id="Coils"/>
    </source>
</evidence>
<proteinExistence type="inferred from homology"/>
<evidence type="ECO:0000256" key="13">
    <source>
        <dbReference type="ARBA" id="ARBA00022989"/>
    </source>
</evidence>
<evidence type="ECO:0000256" key="7">
    <source>
        <dbReference type="ARBA" id="ARBA00022519"/>
    </source>
</evidence>
<keyword evidence="13" id="KW-1133">Transmembrane helix</keyword>
<dbReference type="InterPro" id="IPR025669">
    <property type="entry name" value="AAA_dom"/>
</dbReference>
<keyword evidence="14" id="KW-0472">Membrane</keyword>
<dbReference type="InterPro" id="IPR005702">
    <property type="entry name" value="Wzc-like_C"/>
</dbReference>
<accession>A0A1D9FUM8</accession>
<keyword evidence="17" id="KW-0175">Coiled coil</keyword>
<dbReference type="Pfam" id="PF02706">
    <property type="entry name" value="Wzz"/>
    <property type="match status" value="1"/>
</dbReference>
<reference evidence="20" key="1">
    <citation type="journal article" date="2017" name="Proc. Natl. Acad. Sci. U.S.A.">
        <title>Comparative genomics uncovers the prolific and distinctive metabolic potential of the cyanobacterial genus Moorea.</title>
        <authorList>
            <person name="Leao T."/>
            <person name="Castelao G."/>
            <person name="Korobeynikov A."/>
            <person name="Monroe E.A."/>
            <person name="Podell S."/>
            <person name="Glukhov E."/>
            <person name="Allen E.E."/>
            <person name="Gerwick W.H."/>
            <person name="Gerwick L."/>
        </authorList>
    </citation>
    <scope>NUCLEOTIDE SEQUENCE</scope>
    <source>
        <strain evidence="20">JHB</strain>
    </source>
</reference>
<dbReference type="InterPro" id="IPR050445">
    <property type="entry name" value="Bact_polysacc_biosynth/exp"/>
</dbReference>
<evidence type="ECO:0000256" key="4">
    <source>
        <dbReference type="ARBA" id="ARBA00008883"/>
    </source>
</evidence>
<evidence type="ECO:0000256" key="16">
    <source>
        <dbReference type="ARBA" id="ARBA00051245"/>
    </source>
</evidence>
<dbReference type="InterPro" id="IPR003856">
    <property type="entry name" value="LPS_length_determ_N"/>
</dbReference>
<evidence type="ECO:0000256" key="10">
    <source>
        <dbReference type="ARBA" id="ARBA00022741"/>
    </source>
</evidence>
<dbReference type="GO" id="GO:0005886">
    <property type="term" value="C:plasma membrane"/>
    <property type="evidence" value="ECO:0007669"/>
    <property type="project" value="UniProtKB-SubCell"/>
</dbReference>
<dbReference type="CDD" id="cd05387">
    <property type="entry name" value="BY-kinase"/>
    <property type="match status" value="1"/>
</dbReference>
<evidence type="ECO:0000256" key="14">
    <source>
        <dbReference type="ARBA" id="ARBA00023136"/>
    </source>
</evidence>
<comment type="catalytic activity">
    <reaction evidence="16">
        <text>L-tyrosyl-[protein] + ATP = O-phospho-L-tyrosyl-[protein] + ADP + H(+)</text>
        <dbReference type="Rhea" id="RHEA:10596"/>
        <dbReference type="Rhea" id="RHEA-COMP:10136"/>
        <dbReference type="Rhea" id="RHEA-COMP:20101"/>
        <dbReference type="ChEBI" id="CHEBI:15378"/>
        <dbReference type="ChEBI" id="CHEBI:30616"/>
        <dbReference type="ChEBI" id="CHEBI:46858"/>
        <dbReference type="ChEBI" id="CHEBI:61978"/>
        <dbReference type="ChEBI" id="CHEBI:456216"/>
        <dbReference type="EC" id="2.7.10.2"/>
    </reaction>
</comment>
<dbReference type="InterPro" id="IPR027417">
    <property type="entry name" value="P-loop_NTPase"/>
</dbReference>
<comment type="similarity">
    <text evidence="3">Belongs to the CpsD/CapB family.</text>
</comment>
<dbReference type="NCBIfam" id="TIGR01007">
    <property type="entry name" value="eps_fam"/>
    <property type="match status" value="1"/>
</dbReference>
<keyword evidence="12" id="KW-0067">ATP-binding</keyword>
<comment type="similarity">
    <text evidence="2">Belongs to the CpsC/CapA family.</text>
</comment>
<keyword evidence="15" id="KW-0829">Tyrosine-protein kinase</keyword>
<evidence type="ECO:0000256" key="5">
    <source>
        <dbReference type="ARBA" id="ARBA00011903"/>
    </source>
</evidence>
<keyword evidence="11" id="KW-0418">Kinase</keyword>
<dbReference type="Proteomes" id="UP000176944">
    <property type="component" value="Chromosome"/>
</dbReference>
<dbReference type="PANTHER" id="PTHR32309">
    <property type="entry name" value="TYROSINE-PROTEIN KINASE"/>
    <property type="match status" value="1"/>
</dbReference>
<evidence type="ECO:0000256" key="2">
    <source>
        <dbReference type="ARBA" id="ARBA00006683"/>
    </source>
</evidence>
<keyword evidence="7" id="KW-0997">Cell inner membrane</keyword>
<evidence type="ECO:0000259" key="18">
    <source>
        <dbReference type="Pfam" id="PF02706"/>
    </source>
</evidence>
<feature type="domain" description="AAA" evidence="19">
    <location>
        <begin position="531"/>
        <end position="659"/>
    </location>
</feature>
<evidence type="ECO:0000256" key="1">
    <source>
        <dbReference type="ARBA" id="ARBA00004429"/>
    </source>
</evidence>
<keyword evidence="10" id="KW-0547">Nucleotide-binding</keyword>
<evidence type="ECO:0000256" key="12">
    <source>
        <dbReference type="ARBA" id="ARBA00022840"/>
    </source>
</evidence>
<dbReference type="SUPFAM" id="SSF52540">
    <property type="entry name" value="P-loop containing nucleoside triphosphate hydrolases"/>
    <property type="match status" value="1"/>
</dbReference>
<dbReference type="EC" id="2.7.10.2" evidence="5"/>
<comment type="similarity">
    <text evidence="4">Belongs to the etk/wzc family.</text>
</comment>
<organism evidence="20">
    <name type="scientific">Moorena producens (strain JHB)</name>
    <dbReference type="NCBI Taxonomy" id="1454205"/>
    <lineage>
        <taxon>Bacteria</taxon>
        <taxon>Bacillati</taxon>
        <taxon>Cyanobacteriota</taxon>
        <taxon>Cyanophyceae</taxon>
        <taxon>Coleofasciculales</taxon>
        <taxon>Coleofasciculaceae</taxon>
        <taxon>Moorena</taxon>
    </lineage>
</organism>
<evidence type="ECO:0000256" key="6">
    <source>
        <dbReference type="ARBA" id="ARBA00022475"/>
    </source>
</evidence>
<dbReference type="Pfam" id="PF13614">
    <property type="entry name" value="AAA_31"/>
    <property type="match status" value="1"/>
</dbReference>
<keyword evidence="8 20" id="KW-0808">Transferase</keyword>
<comment type="subcellular location">
    <subcellularLocation>
        <location evidence="1">Cell inner membrane</location>
        <topology evidence="1">Multi-pass membrane protein</topology>
    </subcellularLocation>
</comment>
<dbReference type="EMBL" id="CP017708">
    <property type="protein sequence ID" value="AOY79088.2"/>
    <property type="molecule type" value="Genomic_DNA"/>
</dbReference>
<keyword evidence="6" id="KW-1003">Cell membrane</keyword>
<gene>
    <name evidence="20" type="ORF">BJP36_03350</name>
</gene>
<evidence type="ECO:0000256" key="3">
    <source>
        <dbReference type="ARBA" id="ARBA00007316"/>
    </source>
</evidence>
<evidence type="ECO:0000256" key="15">
    <source>
        <dbReference type="ARBA" id="ARBA00023137"/>
    </source>
</evidence>
<evidence type="ECO:0000256" key="9">
    <source>
        <dbReference type="ARBA" id="ARBA00022692"/>
    </source>
</evidence>
<dbReference type="Gene3D" id="3.40.50.300">
    <property type="entry name" value="P-loop containing nucleotide triphosphate hydrolases"/>
    <property type="match status" value="1"/>
</dbReference>
<dbReference type="AlphaFoldDB" id="A0A1D9FUM8"/>